<dbReference type="Pfam" id="PF05425">
    <property type="entry name" value="CopD"/>
    <property type="match status" value="1"/>
</dbReference>
<comment type="caution">
    <text evidence="8">The sequence shown here is derived from an EMBL/GenBank/DDBJ whole genome shotgun (WGS) entry which is preliminary data.</text>
</comment>
<keyword evidence="3 6" id="KW-0812">Transmembrane</keyword>
<proteinExistence type="predicted"/>
<dbReference type="AlphaFoldDB" id="A0A9X3WD68"/>
<evidence type="ECO:0000313" key="8">
    <source>
        <dbReference type="EMBL" id="MDC3417695.1"/>
    </source>
</evidence>
<dbReference type="Proteomes" id="UP001145069">
    <property type="component" value="Unassembled WGS sequence"/>
</dbReference>
<evidence type="ECO:0000256" key="3">
    <source>
        <dbReference type="ARBA" id="ARBA00022692"/>
    </source>
</evidence>
<evidence type="ECO:0000256" key="4">
    <source>
        <dbReference type="ARBA" id="ARBA00022989"/>
    </source>
</evidence>
<dbReference type="GO" id="GO:0006825">
    <property type="term" value="P:copper ion transport"/>
    <property type="evidence" value="ECO:0007669"/>
    <property type="project" value="InterPro"/>
</dbReference>
<evidence type="ECO:0000256" key="1">
    <source>
        <dbReference type="ARBA" id="ARBA00004651"/>
    </source>
</evidence>
<keyword evidence="5 6" id="KW-0472">Membrane</keyword>
<feature type="transmembrane region" description="Helical" evidence="6">
    <location>
        <begin position="6"/>
        <end position="26"/>
    </location>
</feature>
<dbReference type="GO" id="GO:0005886">
    <property type="term" value="C:plasma membrane"/>
    <property type="evidence" value="ECO:0007669"/>
    <property type="project" value="UniProtKB-SubCell"/>
</dbReference>
<feature type="transmembrane region" description="Helical" evidence="6">
    <location>
        <begin position="114"/>
        <end position="132"/>
    </location>
</feature>
<evidence type="ECO:0000256" key="6">
    <source>
        <dbReference type="SAM" id="Phobius"/>
    </source>
</evidence>
<name>A0A9X3WD68_9BACI</name>
<evidence type="ECO:0000313" key="9">
    <source>
        <dbReference type="Proteomes" id="UP001145069"/>
    </source>
</evidence>
<feature type="transmembrane region" description="Helical" evidence="6">
    <location>
        <begin position="353"/>
        <end position="374"/>
    </location>
</feature>
<feature type="transmembrane region" description="Helical" evidence="6">
    <location>
        <begin position="144"/>
        <end position="168"/>
    </location>
</feature>
<evidence type="ECO:0000256" key="2">
    <source>
        <dbReference type="ARBA" id="ARBA00022475"/>
    </source>
</evidence>
<sequence length="375" mass="41746">MINQFVVATEIILYICFALLMGSLVLQAIPKTSKPFIYFPNNTRIAVVILIPVLSFFPLLEIGTILGGDVGLFVALKSVILTFEIGKAWMFTTLTSLVLLLYLLFNDLEKKPSAVWNAFILTSFLIFSAGYAGHASSITKWVGFLSHSFHFLAVVVWAGVVLIVAWFSKDATNWSKFLKIFSPLALICMFILIIAGLITMAIDINSYDDPNASIVDEYKNGLVVNYGLTLLLKHIIFIPLLVFAFINSIVLRNRLNENASYLPIKWIRAESIFILLVLIVTAFLELDYPPHQVDLLVKSTGYSPLLQAINSGQPPLPIKVDLVFEIKQYLLLLCSLIAAWLMVYSARKKESPLVSIVFGVVFIVTSFIAIVSAVQ</sequence>
<evidence type="ECO:0000256" key="5">
    <source>
        <dbReference type="ARBA" id="ARBA00023136"/>
    </source>
</evidence>
<gene>
    <name evidence="8" type="ORF">NC799_12380</name>
</gene>
<dbReference type="EMBL" id="JAMQKC010000012">
    <property type="protein sequence ID" value="MDC3417695.1"/>
    <property type="molecule type" value="Genomic_DNA"/>
</dbReference>
<feature type="transmembrane region" description="Helical" evidence="6">
    <location>
        <begin position="222"/>
        <end position="246"/>
    </location>
</feature>
<reference evidence="8" key="1">
    <citation type="submission" date="2022-06" db="EMBL/GenBank/DDBJ databases">
        <title>Aquibacillus sp. a new bacterium isolated from soil saline samples.</title>
        <authorList>
            <person name="Galisteo C."/>
            <person name="De La Haba R."/>
            <person name="Sanchez-Porro C."/>
            <person name="Ventosa A."/>
        </authorList>
    </citation>
    <scope>NUCLEOTIDE SEQUENCE</scope>
    <source>
        <strain evidence="8">3ASR75-54</strain>
    </source>
</reference>
<feature type="transmembrane region" description="Helical" evidence="6">
    <location>
        <begin position="47"/>
        <end position="68"/>
    </location>
</feature>
<feature type="transmembrane region" description="Helical" evidence="6">
    <location>
        <begin position="180"/>
        <end position="202"/>
    </location>
</feature>
<comment type="subcellular location">
    <subcellularLocation>
        <location evidence="1">Cell membrane</location>
        <topology evidence="1">Multi-pass membrane protein</topology>
    </subcellularLocation>
</comment>
<feature type="domain" description="Copper resistance protein D" evidence="7">
    <location>
        <begin position="176"/>
        <end position="284"/>
    </location>
</feature>
<dbReference type="RefSeq" id="WP_272446763.1">
    <property type="nucleotide sequence ID" value="NZ_JAMQKC010000012.1"/>
</dbReference>
<protein>
    <submittedName>
        <fullName evidence="8">CopD family protein</fullName>
    </submittedName>
</protein>
<feature type="transmembrane region" description="Helical" evidence="6">
    <location>
        <begin position="88"/>
        <end position="105"/>
    </location>
</feature>
<dbReference type="PANTHER" id="PTHR34820">
    <property type="entry name" value="INNER MEMBRANE PROTEIN YEBZ"/>
    <property type="match status" value="1"/>
</dbReference>
<dbReference type="InterPro" id="IPR008457">
    <property type="entry name" value="Cu-R_CopD_dom"/>
</dbReference>
<keyword evidence="9" id="KW-1185">Reference proteome</keyword>
<dbReference type="InterPro" id="IPR032694">
    <property type="entry name" value="CopC/D"/>
</dbReference>
<feature type="transmembrane region" description="Helical" evidence="6">
    <location>
        <begin position="266"/>
        <end position="284"/>
    </location>
</feature>
<feature type="transmembrane region" description="Helical" evidence="6">
    <location>
        <begin position="329"/>
        <end position="346"/>
    </location>
</feature>
<keyword evidence="2" id="KW-1003">Cell membrane</keyword>
<accession>A0A9X3WD68</accession>
<dbReference type="PANTHER" id="PTHR34820:SF4">
    <property type="entry name" value="INNER MEMBRANE PROTEIN YEBZ"/>
    <property type="match status" value="1"/>
</dbReference>
<keyword evidence="4 6" id="KW-1133">Transmembrane helix</keyword>
<evidence type="ECO:0000259" key="7">
    <source>
        <dbReference type="Pfam" id="PF05425"/>
    </source>
</evidence>
<organism evidence="8 9">
    <name type="scientific">Aquibacillus salsiterrae</name>
    <dbReference type="NCBI Taxonomy" id="2950439"/>
    <lineage>
        <taxon>Bacteria</taxon>
        <taxon>Bacillati</taxon>
        <taxon>Bacillota</taxon>
        <taxon>Bacilli</taxon>
        <taxon>Bacillales</taxon>
        <taxon>Bacillaceae</taxon>
        <taxon>Aquibacillus</taxon>
    </lineage>
</organism>